<sequence>MGTGKKEATRKVKQGKVGDGMANVKTKGENFYRTAKQAKTLNMFNEGKARHNAAGKVIQAATFQSRETKPARIEPNRKWFTNSRVIGQDALNSFREAMAERASDPYSVLLKTNKLPMSLIRDGQGKNGLKQHQAKMAVEAAPFSDTFGPKAQRKRVKLGVSSLEDLADDSVKSHDTYLDRLEQAKLLSGTSNDPEAVGEAAAIDDGHITSAREAIFSKGQSKRIWNELYKVIDSSDVVIHVLDARDPLGTRCRTVEKYIKDEAPHKHLIFVLNKCDLVPTGVAAAWVRSLSKDYPTLAFHASITNSFGKGSLIQLLRQFSSLHSDRKQISVGFIGYPNTGKSSIINTLRKKKVCTVAPIPGETKVWQYITLMKRIYLIDCPGVVPPSTTDTPQDILLRGVVRVENVEHPEQYIPAVLSKTKPQHIERTYALKGYKNHIEFLELLARKGGRLLHGGEPDVDGVAKMVLNDFLRGKIPWFTPPPKLEGPEETGVEGREGRLGEMPRKRKRDEAGESVADTFVGDIASTIAADEDDSFEGFDSDNEDGGVELDDVADAETIDKAFGIESDEESEADDADEPAEEDNAEAANEQLQKQLSKDSNTSRRKQQSKKRGQKT</sequence>
<gene>
    <name evidence="11" type="ORF">sscle_04g035260</name>
</gene>
<feature type="compositionally biased region" description="Acidic residues" evidence="9">
    <location>
        <begin position="529"/>
        <end position="556"/>
    </location>
</feature>
<dbReference type="InterPro" id="IPR027417">
    <property type="entry name" value="P-loop_NTPase"/>
</dbReference>
<dbReference type="GO" id="GO:0005654">
    <property type="term" value="C:nucleoplasm"/>
    <property type="evidence" value="ECO:0007669"/>
    <property type="project" value="EnsemblFungi"/>
</dbReference>
<evidence type="ECO:0000259" key="10">
    <source>
        <dbReference type="PROSITE" id="PS51721"/>
    </source>
</evidence>
<dbReference type="InterPro" id="IPR006073">
    <property type="entry name" value="GTP-bd"/>
</dbReference>
<evidence type="ECO:0000313" key="12">
    <source>
        <dbReference type="Proteomes" id="UP000177798"/>
    </source>
</evidence>
<keyword evidence="5 8" id="KW-0547">Nucleotide-binding</keyword>
<dbReference type="KEGG" id="ssl:SS1G_02533"/>
<dbReference type="FunFam" id="3.40.50.300:FF:000559">
    <property type="entry name" value="Nuclear/nucleolar GTPase 2"/>
    <property type="match status" value="1"/>
</dbReference>
<dbReference type="CDD" id="cd01858">
    <property type="entry name" value="NGP_1"/>
    <property type="match status" value="1"/>
</dbReference>
<evidence type="ECO:0000256" key="6">
    <source>
        <dbReference type="ARBA" id="ARBA00023134"/>
    </source>
</evidence>
<feature type="region of interest" description="Disordered" evidence="9">
    <location>
        <begin position="481"/>
        <end position="615"/>
    </location>
</feature>
<dbReference type="PANTHER" id="PTHR11089:SF9">
    <property type="entry name" value="NUCLEOLAR GTP-BINDING PROTEIN 2"/>
    <property type="match status" value="1"/>
</dbReference>
<feature type="domain" description="CP-type G" evidence="10">
    <location>
        <begin position="225"/>
        <end position="386"/>
    </location>
</feature>
<feature type="compositionally biased region" description="Basic and acidic residues" evidence="9">
    <location>
        <begin position="492"/>
        <end position="511"/>
    </location>
</feature>
<dbReference type="OrthoDB" id="444945at2759"/>
<dbReference type="PROSITE" id="PS51721">
    <property type="entry name" value="G_CP"/>
    <property type="match status" value="1"/>
</dbReference>
<evidence type="ECO:0000256" key="2">
    <source>
        <dbReference type="ARBA" id="ARBA00004604"/>
    </source>
</evidence>
<comment type="function">
    <text evidence="1 8">GTPase that associates with pre-60S ribosomal subunits in the nucleolus and is required for their nuclear export and maturation.</text>
</comment>
<feature type="compositionally biased region" description="Polar residues" evidence="9">
    <location>
        <begin position="590"/>
        <end position="599"/>
    </location>
</feature>
<dbReference type="VEuPathDB" id="FungiDB:sscle_04g035260"/>
<dbReference type="PANTHER" id="PTHR11089">
    <property type="entry name" value="GTP-BINDING PROTEIN-RELATED"/>
    <property type="match status" value="1"/>
</dbReference>
<comment type="subcellular location">
    <subcellularLocation>
        <location evidence="2 8">Nucleus</location>
        <location evidence="2 8">Nucleolus</location>
    </subcellularLocation>
</comment>
<feature type="compositionally biased region" description="Acidic residues" evidence="9">
    <location>
        <begin position="565"/>
        <end position="584"/>
    </location>
</feature>
<evidence type="ECO:0000256" key="7">
    <source>
        <dbReference type="ARBA" id="ARBA00023242"/>
    </source>
</evidence>
<dbReference type="PRINTS" id="PR00326">
    <property type="entry name" value="GTP1OBG"/>
</dbReference>
<dbReference type="InterPro" id="IPR050755">
    <property type="entry name" value="TRAFAC_YlqF/YawG_RiboMat"/>
</dbReference>
<dbReference type="EMBL" id="CP017817">
    <property type="protein sequence ID" value="APA08756.1"/>
    <property type="molecule type" value="Genomic_DNA"/>
</dbReference>
<comment type="similarity">
    <text evidence="8">Belongs to the TRAFAC class YlqF/YawG GTPase family. NOG2 subfamily.</text>
</comment>
<feature type="region of interest" description="Disordered" evidence="9">
    <location>
        <begin position="1"/>
        <end position="23"/>
    </location>
</feature>
<keyword evidence="7 8" id="KW-0539">Nucleus</keyword>
<accession>A0A1D9Q1G7</accession>
<organism evidence="11 12">
    <name type="scientific">Sclerotinia sclerotiorum (strain ATCC 18683 / 1980 / Ss-1)</name>
    <name type="common">White mold</name>
    <name type="synonym">Whetzelinia sclerotiorum</name>
    <dbReference type="NCBI Taxonomy" id="665079"/>
    <lineage>
        <taxon>Eukaryota</taxon>
        <taxon>Fungi</taxon>
        <taxon>Dikarya</taxon>
        <taxon>Ascomycota</taxon>
        <taxon>Pezizomycotina</taxon>
        <taxon>Leotiomycetes</taxon>
        <taxon>Helotiales</taxon>
        <taxon>Sclerotiniaceae</taxon>
        <taxon>Sclerotinia</taxon>
    </lineage>
</organism>
<dbReference type="InterPro" id="IPR030378">
    <property type="entry name" value="G_CP_dom"/>
</dbReference>
<dbReference type="GO" id="GO:0070180">
    <property type="term" value="F:large ribosomal subunit rRNA binding"/>
    <property type="evidence" value="ECO:0007669"/>
    <property type="project" value="EnsemblFungi"/>
</dbReference>
<name>A0A1D9Q1G7_SCLS1</name>
<dbReference type="Pfam" id="PF08153">
    <property type="entry name" value="NGP1NT"/>
    <property type="match status" value="1"/>
</dbReference>
<evidence type="ECO:0000313" key="11">
    <source>
        <dbReference type="EMBL" id="APA08756.1"/>
    </source>
</evidence>
<evidence type="ECO:0000256" key="1">
    <source>
        <dbReference type="ARBA" id="ARBA00003892"/>
    </source>
</evidence>
<protein>
    <recommendedName>
        <fullName evidence="3 8">Nucleolar GTP-binding protein 2</fullName>
    </recommendedName>
</protein>
<evidence type="ECO:0000256" key="4">
    <source>
        <dbReference type="ARBA" id="ARBA00022517"/>
    </source>
</evidence>
<keyword evidence="4" id="KW-0690">Ribosome biogenesis</keyword>
<dbReference type="Gene3D" id="3.40.50.300">
    <property type="entry name" value="P-loop containing nucleotide triphosphate hydrolases"/>
    <property type="match status" value="1"/>
</dbReference>
<evidence type="ECO:0000256" key="5">
    <source>
        <dbReference type="ARBA" id="ARBA00022741"/>
    </source>
</evidence>
<keyword evidence="6 8" id="KW-0342">GTP-binding</keyword>
<proteinExistence type="inferred from homology"/>
<feature type="compositionally biased region" description="Basic and acidic residues" evidence="9">
    <location>
        <begin position="1"/>
        <end position="10"/>
    </location>
</feature>
<dbReference type="SUPFAM" id="SSF52540">
    <property type="entry name" value="P-loop containing nucleoside triphosphate hydrolases"/>
    <property type="match status" value="1"/>
</dbReference>
<dbReference type="GO" id="GO:2000200">
    <property type="term" value="P:regulation of ribosomal subunit export from nucleus"/>
    <property type="evidence" value="ECO:0007669"/>
    <property type="project" value="EnsemblFungi"/>
</dbReference>
<dbReference type="OMA" id="RTQGFNH"/>
<reference evidence="12" key="1">
    <citation type="journal article" date="2017" name="Genome Biol. Evol.">
        <title>The complete genome sequence of the phytopathogenic fungus Sclerotinia sclerotiorum reveals insights into the genome architecture of broad host range pathogens.</title>
        <authorList>
            <person name="Derbyshire M."/>
            <person name="Denton-Giles M."/>
            <person name="Hegedus D."/>
            <person name="Seifbarghy S."/>
            <person name="Rollins J."/>
            <person name="van Kan J."/>
            <person name="Seidl M.F."/>
            <person name="Faino L."/>
            <person name="Mbengue M."/>
            <person name="Navaud O."/>
            <person name="Raffaele S."/>
            <person name="Hammond-Kosack K."/>
            <person name="Heard S."/>
            <person name="Oliver R."/>
        </authorList>
    </citation>
    <scope>NUCLEOTIDE SEQUENCE [LARGE SCALE GENOMIC DNA]</scope>
    <source>
        <strain evidence="12">ATCC 18683 / 1980 / Ss-1</strain>
    </source>
</reference>
<dbReference type="Proteomes" id="UP000177798">
    <property type="component" value="Chromosome 4"/>
</dbReference>
<dbReference type="RefSeq" id="XP_001596313.1">
    <property type="nucleotide sequence ID" value="XM_001596263.1"/>
</dbReference>
<dbReference type="Pfam" id="PF01926">
    <property type="entry name" value="MMR_HSR1"/>
    <property type="match status" value="1"/>
</dbReference>
<dbReference type="InterPro" id="IPR023179">
    <property type="entry name" value="GTP-bd_ortho_bundle_sf"/>
</dbReference>
<dbReference type="GO" id="GO:0000055">
    <property type="term" value="P:ribosomal large subunit export from nucleus"/>
    <property type="evidence" value="ECO:0007669"/>
    <property type="project" value="EnsemblFungi"/>
</dbReference>
<dbReference type="GO" id="GO:0030687">
    <property type="term" value="C:preribosome, large subunit precursor"/>
    <property type="evidence" value="ECO:0007669"/>
    <property type="project" value="EnsemblFungi"/>
</dbReference>
<evidence type="ECO:0000256" key="3">
    <source>
        <dbReference type="ARBA" id="ARBA00022127"/>
    </source>
</evidence>
<dbReference type="GO" id="GO:0005525">
    <property type="term" value="F:GTP binding"/>
    <property type="evidence" value="ECO:0007669"/>
    <property type="project" value="UniProtKB-KW"/>
</dbReference>
<dbReference type="Gene3D" id="1.10.1580.10">
    <property type="match status" value="1"/>
</dbReference>
<dbReference type="InterPro" id="IPR024929">
    <property type="entry name" value="GNL2_CP_dom"/>
</dbReference>
<evidence type="ECO:0000256" key="8">
    <source>
        <dbReference type="RuleBase" id="RU364023"/>
    </source>
</evidence>
<dbReference type="InterPro" id="IPR012971">
    <property type="entry name" value="NOG2_N_dom"/>
</dbReference>
<evidence type="ECO:0000256" key="9">
    <source>
        <dbReference type="SAM" id="MobiDB-lite"/>
    </source>
</evidence>
<dbReference type="AlphaFoldDB" id="A0A1D9Q1G7"/>
<feature type="compositionally biased region" description="Basic residues" evidence="9">
    <location>
        <begin position="602"/>
        <end position="615"/>
    </location>
</feature>
<dbReference type="FunFam" id="1.10.1580.10:FF:000005">
    <property type="entry name" value="Nucleolar GTP-binding protein 2"/>
    <property type="match status" value="1"/>
</dbReference>
<dbReference type="GO" id="GO:0005730">
    <property type="term" value="C:nucleolus"/>
    <property type="evidence" value="ECO:0007669"/>
    <property type="project" value="UniProtKB-SubCell"/>
</dbReference>